<gene>
    <name evidence="5" type="ORF">TH25_25485</name>
</gene>
<name>A0A367WBI6_9PROT</name>
<dbReference type="InterPro" id="IPR000727">
    <property type="entry name" value="T_SNARE_dom"/>
</dbReference>
<comment type="similarity">
    <text evidence="3">Belongs to the methyl-accepting chemotaxis (MCP) protein family.</text>
</comment>
<sequence length="125" mass="13147">KATDEIAGQITGIQKSTGESVSAIEAIGSIIENINEIATTISAAIEQQGSATNEITRNVRGAADRTRAVSKSINDVASETSKTGELSGQVLETAQTAAQKVENLRERIGTILEDLRKQAHDRAAS</sequence>
<dbReference type="Proteomes" id="UP000252517">
    <property type="component" value="Unassembled WGS sequence"/>
</dbReference>
<dbReference type="PROSITE" id="PS50192">
    <property type="entry name" value="T_SNARE"/>
    <property type="match status" value="1"/>
</dbReference>
<organism evidence="5 6">
    <name type="scientific">Thalassospira profundimaris</name>
    <dbReference type="NCBI Taxonomy" id="502049"/>
    <lineage>
        <taxon>Bacteria</taxon>
        <taxon>Pseudomonadati</taxon>
        <taxon>Pseudomonadota</taxon>
        <taxon>Alphaproteobacteria</taxon>
        <taxon>Rhodospirillales</taxon>
        <taxon>Thalassospiraceae</taxon>
        <taxon>Thalassospira</taxon>
    </lineage>
</organism>
<feature type="domain" description="T-SNARE coiled-coil homology" evidence="4">
    <location>
        <begin position="14"/>
        <end position="76"/>
    </location>
</feature>
<dbReference type="SUPFAM" id="SSF58104">
    <property type="entry name" value="Methyl-accepting chemotaxis protein (MCP) signaling domain"/>
    <property type="match status" value="1"/>
</dbReference>
<proteinExistence type="inferred from homology"/>
<dbReference type="PANTHER" id="PTHR32089:SF112">
    <property type="entry name" value="LYSOZYME-LIKE PROTEIN-RELATED"/>
    <property type="match status" value="1"/>
</dbReference>
<protein>
    <recommendedName>
        <fullName evidence="4">t-SNARE coiled-coil homology domain-containing protein</fullName>
    </recommendedName>
</protein>
<evidence type="ECO:0000313" key="5">
    <source>
        <dbReference type="EMBL" id="RCK38639.1"/>
    </source>
</evidence>
<reference evidence="5 6" key="1">
    <citation type="submission" date="2014-07" db="EMBL/GenBank/DDBJ databases">
        <title>Draft genome sequence of Thalassospira profundimaris S25-3-2.</title>
        <authorList>
            <person name="Lai Q."/>
            <person name="Shao Z."/>
        </authorList>
    </citation>
    <scope>NUCLEOTIDE SEQUENCE [LARGE SCALE GENOMIC DNA]</scope>
    <source>
        <strain evidence="5 6">S25-3-2</strain>
    </source>
</reference>
<evidence type="ECO:0000259" key="4">
    <source>
        <dbReference type="PROSITE" id="PS50192"/>
    </source>
</evidence>
<dbReference type="AlphaFoldDB" id="A0A367WBI6"/>
<evidence type="ECO:0000256" key="3">
    <source>
        <dbReference type="ARBA" id="ARBA00029447"/>
    </source>
</evidence>
<keyword evidence="2" id="KW-0472">Membrane</keyword>
<evidence type="ECO:0000256" key="1">
    <source>
        <dbReference type="ARBA" id="ARBA00004429"/>
    </source>
</evidence>
<comment type="caution">
    <text evidence="5">The sequence shown here is derived from an EMBL/GenBank/DDBJ whole genome shotgun (WGS) entry which is preliminary data.</text>
</comment>
<dbReference type="Gene3D" id="1.10.287.950">
    <property type="entry name" value="Methyl-accepting chemotaxis protein"/>
    <property type="match status" value="1"/>
</dbReference>
<feature type="non-terminal residue" evidence="5">
    <location>
        <position position="1"/>
    </location>
</feature>
<keyword evidence="2" id="KW-1003">Cell membrane</keyword>
<keyword evidence="2" id="KW-0997">Cell inner membrane</keyword>
<dbReference type="EMBL" id="JPWH01000058">
    <property type="protein sequence ID" value="RCK38639.1"/>
    <property type="molecule type" value="Genomic_DNA"/>
</dbReference>
<evidence type="ECO:0000256" key="2">
    <source>
        <dbReference type="ARBA" id="ARBA00022519"/>
    </source>
</evidence>
<evidence type="ECO:0000313" key="6">
    <source>
        <dbReference type="Proteomes" id="UP000252517"/>
    </source>
</evidence>
<comment type="subcellular location">
    <subcellularLocation>
        <location evidence="1">Cell inner membrane</location>
        <topology evidence="1">Multi-pass membrane protein</topology>
    </subcellularLocation>
</comment>
<accession>A0A367WBI6</accession>
<dbReference type="GO" id="GO:0005886">
    <property type="term" value="C:plasma membrane"/>
    <property type="evidence" value="ECO:0007669"/>
    <property type="project" value="UniProtKB-SubCell"/>
</dbReference>
<dbReference type="PANTHER" id="PTHR32089">
    <property type="entry name" value="METHYL-ACCEPTING CHEMOTAXIS PROTEIN MCPB"/>
    <property type="match status" value="1"/>
</dbReference>